<accession>A0ABS8Y5F9</accession>
<evidence type="ECO:0000313" key="1">
    <source>
        <dbReference type="EMBL" id="MCE5166591.1"/>
    </source>
</evidence>
<organism evidence="1 2">
    <name type="scientific">Datura stramonium</name>
    <name type="common">Jimsonweed</name>
    <name type="synonym">Common thornapple</name>
    <dbReference type="NCBI Taxonomy" id="4076"/>
    <lineage>
        <taxon>Eukaryota</taxon>
        <taxon>Viridiplantae</taxon>
        <taxon>Streptophyta</taxon>
        <taxon>Embryophyta</taxon>
        <taxon>Tracheophyta</taxon>
        <taxon>Spermatophyta</taxon>
        <taxon>Magnoliopsida</taxon>
        <taxon>eudicotyledons</taxon>
        <taxon>Gunneridae</taxon>
        <taxon>Pentapetalae</taxon>
        <taxon>asterids</taxon>
        <taxon>lamiids</taxon>
        <taxon>Solanales</taxon>
        <taxon>Solanaceae</taxon>
        <taxon>Solanoideae</taxon>
        <taxon>Datureae</taxon>
        <taxon>Datura</taxon>
    </lineage>
</organism>
<evidence type="ECO:0000313" key="2">
    <source>
        <dbReference type="Proteomes" id="UP000823775"/>
    </source>
</evidence>
<gene>
    <name evidence="1" type="ORF">HAX54_022224</name>
</gene>
<dbReference type="Proteomes" id="UP000823775">
    <property type="component" value="Unassembled WGS sequence"/>
</dbReference>
<comment type="caution">
    <text evidence="1">The sequence shown here is derived from an EMBL/GenBank/DDBJ whole genome shotgun (WGS) entry which is preliminary data.</text>
</comment>
<protein>
    <submittedName>
        <fullName evidence="1">Uncharacterized protein</fullName>
    </submittedName>
</protein>
<proteinExistence type="predicted"/>
<sequence length="111" mass="12647">MRISSKALKSVMAARISYPYSDREETPINGTFYKISLRPTSAMPSNNFSAQEKTCLIVYKNRPESNKNKKRRSCVILPKGEYSEEKKKLDRHAKTRISLKALKSVMATCIS</sequence>
<keyword evidence="2" id="KW-1185">Reference proteome</keyword>
<dbReference type="EMBL" id="JACEIK010026741">
    <property type="protein sequence ID" value="MCE5166591.1"/>
    <property type="molecule type" value="Genomic_DNA"/>
</dbReference>
<name>A0ABS8Y5F9_DATST</name>
<reference evidence="1 2" key="1">
    <citation type="journal article" date="2021" name="BMC Genomics">
        <title>Datura genome reveals duplications of psychoactive alkaloid biosynthetic genes and high mutation rate following tissue culture.</title>
        <authorList>
            <person name="Rajewski A."/>
            <person name="Carter-House D."/>
            <person name="Stajich J."/>
            <person name="Litt A."/>
        </authorList>
    </citation>
    <scope>NUCLEOTIDE SEQUENCE [LARGE SCALE GENOMIC DNA]</scope>
    <source>
        <strain evidence="1">AR-01</strain>
    </source>
</reference>